<dbReference type="Pfam" id="PF13385">
    <property type="entry name" value="Laminin_G_3"/>
    <property type="match status" value="1"/>
</dbReference>
<dbReference type="Gene3D" id="2.60.120.200">
    <property type="match status" value="1"/>
</dbReference>
<name>A0ABD6RVY9_CLOSG</name>
<organism evidence="1 2">
    <name type="scientific">Clostridium sporogenes</name>
    <dbReference type="NCBI Taxonomy" id="1509"/>
    <lineage>
        <taxon>Bacteria</taxon>
        <taxon>Bacillati</taxon>
        <taxon>Bacillota</taxon>
        <taxon>Clostridia</taxon>
        <taxon>Eubacteriales</taxon>
        <taxon>Clostridiaceae</taxon>
        <taxon>Clostridium</taxon>
    </lineage>
</organism>
<dbReference type="SUPFAM" id="SSF49899">
    <property type="entry name" value="Concanavalin A-like lectins/glucanases"/>
    <property type="match status" value="1"/>
</dbReference>
<comment type="caution">
    <text evidence="1">The sequence shown here is derived from an EMBL/GenBank/DDBJ whole genome shotgun (WGS) entry which is preliminary data.</text>
</comment>
<reference evidence="1 2" key="1">
    <citation type="submission" date="2017-02" db="EMBL/GenBank/DDBJ databases">
        <title>Differentiating clades of botulinum-neurotoxin-producing Clostridia with a simple, multiplex PCR assay.</title>
        <authorList>
            <person name="Williamson C.H.D."/>
            <person name="Vazquez A."/>
            <person name="Hill K."/>
            <person name="Smith T.J."/>
            <person name="Nottingham R."/>
            <person name="Stone N.E."/>
            <person name="Sobek C.J."/>
            <person name="Cocking J.H."/>
            <person name="Fernandez R.A."/>
            <person name="Caballero P.A."/>
            <person name="Leiser O.P."/>
            <person name="Keim P."/>
            <person name="Sahl J.W."/>
        </authorList>
    </citation>
    <scope>NUCLEOTIDE SEQUENCE [LARGE SCALE GENOMIC DNA]</scope>
    <source>
        <strain evidence="1 2">CLS_DGF_0088_06</strain>
    </source>
</reference>
<gene>
    <name evidence="1" type="ORF">B2H94_13720</name>
</gene>
<protein>
    <recommendedName>
        <fullName evidence="3">LamG domain-containing protein</fullName>
    </recommendedName>
</protein>
<dbReference type="AlphaFoldDB" id="A0ABD6RVY9"/>
<evidence type="ECO:0000313" key="2">
    <source>
        <dbReference type="Proteomes" id="UP000193911"/>
    </source>
</evidence>
<evidence type="ECO:0008006" key="3">
    <source>
        <dbReference type="Google" id="ProtNLM"/>
    </source>
</evidence>
<proteinExistence type="predicted"/>
<sequence length="341" mass="40484">MVIYVTYYLRKYGRCNKVNKYALNFTRGYGIIPISNSDFIYNQYTIEMWFKAPAGNTRRFFIESSPNYTISLGFQTDGTIEIYTETYNRKTTRRYDDNNFHHLAYVFNKDVERCLYIDGEKVIDNFDINNFGTFSRLVLGSYRDYNDRWFQGSIDELRIWNIARDVNDIIKNANTLINRHENGLLGYWRFDEGVENIVYDLTSNNRNIRINGDFSWTNNAAPVDYLKKYLIKQNSNYYSINNNYIDLGKIDNSEELNNIIDEYGYDDISILTKELNSKKIPTKLENDYYKSFDINLNDIKDSINLIEEDDKKYIEYGCNNYKISDKVKEINNAKFKVLMKE</sequence>
<evidence type="ECO:0000313" key="1">
    <source>
        <dbReference type="EMBL" id="OSB17225.1"/>
    </source>
</evidence>
<dbReference type="InterPro" id="IPR013320">
    <property type="entry name" value="ConA-like_dom_sf"/>
</dbReference>
<accession>A0ABD6RVY9</accession>
<dbReference type="EMBL" id="MWJJ01000002">
    <property type="protein sequence ID" value="OSB17225.1"/>
    <property type="molecule type" value="Genomic_DNA"/>
</dbReference>
<dbReference type="Proteomes" id="UP000193911">
    <property type="component" value="Unassembled WGS sequence"/>
</dbReference>